<reference evidence="1 2" key="1">
    <citation type="submission" date="2019-11" db="EMBL/GenBank/DDBJ databases">
        <title>Comparative genomics of hydrocarbon-degrading Desulfosarcina strains.</title>
        <authorList>
            <person name="Watanabe M."/>
            <person name="Kojima H."/>
            <person name="Fukui M."/>
        </authorList>
    </citation>
    <scope>NUCLEOTIDE SEQUENCE [LARGE SCALE GENOMIC DNA]</scope>
    <source>
        <strain evidence="1 2">28bB2T</strain>
    </source>
</reference>
<dbReference type="AlphaFoldDB" id="A0A5K7ZDL1"/>
<dbReference type="Proteomes" id="UP000425960">
    <property type="component" value="Chromosome"/>
</dbReference>
<dbReference type="KEGG" id="dov:DSCO28_08440"/>
<sequence>MNICRSSVIPPLQPTYEEMDSKIEGIKIARISIPKGVDRPYYTSKNQYYIRVGSTKRIASREELIRLFQASGLFHYDRIELDGTGVSHLDFSAISDYFSNYQISFATESDDEKIRLLTASDVLGPNGKSTLGGILVFGISPEKILPQAGIAFAHFSGNHLDAELLDKKDFGGSLPRQVDNALAAIKANRPVPSTIQGAKRVESPHYPDKVFRELLVNATVHRNYSVVGSQIRIFMFNDRIEFISPGRLPNTVSIEKLSVGTSFARNPLLVRLMENLGYMDKLGRGLPMVCQEAKKLNTDVIFEDSGETFRVTLPFF</sequence>
<proteinExistence type="predicted"/>
<gene>
    <name evidence="1" type="ORF">DSCO28_08440</name>
</gene>
<dbReference type="Gene3D" id="3.30.565.60">
    <property type="match status" value="1"/>
</dbReference>
<dbReference type="Gene3D" id="3.30.950.30">
    <property type="entry name" value="Schlafen, AAA domain"/>
    <property type="match status" value="1"/>
</dbReference>
<organism evidence="1 2">
    <name type="scientific">Desulfosarcina ovata subsp. sediminis</name>
    <dbReference type="NCBI Taxonomy" id="885957"/>
    <lineage>
        <taxon>Bacteria</taxon>
        <taxon>Pseudomonadati</taxon>
        <taxon>Thermodesulfobacteriota</taxon>
        <taxon>Desulfobacteria</taxon>
        <taxon>Desulfobacterales</taxon>
        <taxon>Desulfosarcinaceae</taxon>
        <taxon>Desulfosarcina</taxon>
    </lineage>
</organism>
<dbReference type="Pfam" id="PF13749">
    <property type="entry name" value="HATPase_c_4"/>
    <property type="match status" value="1"/>
</dbReference>
<evidence type="ECO:0000313" key="1">
    <source>
        <dbReference type="EMBL" id="BBO80278.1"/>
    </source>
</evidence>
<accession>A0A5K7ZDL1</accession>
<dbReference type="InterPro" id="IPR038475">
    <property type="entry name" value="RecG_C_sf"/>
</dbReference>
<dbReference type="PANTHER" id="PTHR30595:SF6">
    <property type="entry name" value="SCHLAFEN ALBA-2 DOMAIN-CONTAINING PROTEIN"/>
    <property type="match status" value="1"/>
</dbReference>
<protein>
    <submittedName>
        <fullName evidence="1">Uncharacterized protein</fullName>
    </submittedName>
</protein>
<evidence type="ECO:0000313" key="2">
    <source>
        <dbReference type="Proteomes" id="UP000425960"/>
    </source>
</evidence>
<dbReference type="InterPro" id="IPR038461">
    <property type="entry name" value="Schlafen_AlbA_2_dom_sf"/>
</dbReference>
<dbReference type="EMBL" id="AP021876">
    <property type="protein sequence ID" value="BBO80278.1"/>
    <property type="molecule type" value="Genomic_DNA"/>
</dbReference>
<dbReference type="PANTHER" id="PTHR30595">
    <property type="entry name" value="GLPR-RELATED TRANSCRIPTIONAL REPRESSOR"/>
    <property type="match status" value="1"/>
</dbReference>
<name>A0A5K7ZDL1_9BACT</name>